<protein>
    <submittedName>
        <fullName evidence="2">Uncharacterized protein</fullName>
    </submittedName>
</protein>
<dbReference type="AlphaFoldDB" id="A0A165NEB2"/>
<evidence type="ECO:0000313" key="2">
    <source>
        <dbReference type="EMBL" id="KZT19523.1"/>
    </source>
</evidence>
<gene>
    <name evidence="2" type="ORF">NEOLEDRAFT_1245785</name>
</gene>
<evidence type="ECO:0000313" key="3">
    <source>
        <dbReference type="Proteomes" id="UP000076761"/>
    </source>
</evidence>
<keyword evidence="3" id="KW-1185">Reference proteome</keyword>
<feature type="compositionally biased region" description="Basic residues" evidence="1">
    <location>
        <begin position="8"/>
        <end position="17"/>
    </location>
</feature>
<dbReference type="EMBL" id="KV425639">
    <property type="protein sequence ID" value="KZT19523.1"/>
    <property type="molecule type" value="Genomic_DNA"/>
</dbReference>
<dbReference type="InParanoid" id="A0A165NEB2"/>
<dbReference type="Proteomes" id="UP000076761">
    <property type="component" value="Unassembled WGS sequence"/>
</dbReference>
<accession>A0A165NEB2</accession>
<name>A0A165NEB2_9AGAM</name>
<reference evidence="2 3" key="1">
    <citation type="journal article" date="2016" name="Mol. Biol. Evol.">
        <title>Comparative Genomics of Early-Diverging Mushroom-Forming Fungi Provides Insights into the Origins of Lignocellulose Decay Capabilities.</title>
        <authorList>
            <person name="Nagy L.G."/>
            <person name="Riley R."/>
            <person name="Tritt A."/>
            <person name="Adam C."/>
            <person name="Daum C."/>
            <person name="Floudas D."/>
            <person name="Sun H."/>
            <person name="Yadav J.S."/>
            <person name="Pangilinan J."/>
            <person name="Larsson K.H."/>
            <person name="Matsuura K."/>
            <person name="Barry K."/>
            <person name="Labutti K."/>
            <person name="Kuo R."/>
            <person name="Ohm R.A."/>
            <person name="Bhattacharya S.S."/>
            <person name="Shirouzu T."/>
            <person name="Yoshinaga Y."/>
            <person name="Martin F.M."/>
            <person name="Grigoriev I.V."/>
            <person name="Hibbett D.S."/>
        </authorList>
    </citation>
    <scope>NUCLEOTIDE SEQUENCE [LARGE SCALE GENOMIC DNA]</scope>
    <source>
        <strain evidence="2 3">HHB14362 ss-1</strain>
    </source>
</reference>
<organism evidence="2 3">
    <name type="scientific">Neolentinus lepideus HHB14362 ss-1</name>
    <dbReference type="NCBI Taxonomy" id="1314782"/>
    <lineage>
        <taxon>Eukaryota</taxon>
        <taxon>Fungi</taxon>
        <taxon>Dikarya</taxon>
        <taxon>Basidiomycota</taxon>
        <taxon>Agaricomycotina</taxon>
        <taxon>Agaricomycetes</taxon>
        <taxon>Gloeophyllales</taxon>
        <taxon>Gloeophyllaceae</taxon>
        <taxon>Neolentinus</taxon>
    </lineage>
</organism>
<feature type="region of interest" description="Disordered" evidence="1">
    <location>
        <begin position="1"/>
        <end position="95"/>
    </location>
</feature>
<evidence type="ECO:0000256" key="1">
    <source>
        <dbReference type="SAM" id="MobiDB-lite"/>
    </source>
</evidence>
<proteinExistence type="predicted"/>
<sequence>MSQSQHQTTRRPRRRPARAPAPQTAQSPDASIEIVMPPPEFFMTRRQTHETKATTESTQPQPIADTGLDMDPASTQRPFQRSRRLPPPTQQQPRLDPLIQGMMNNIWKELHPLKKSVDELTRRVEIMEERLSPSEWTIGEVGAEVRGLRDITAVLGGRLRLVEGNIAACQENLREDHGQLAAEEACETKNSRED</sequence>